<dbReference type="Proteomes" id="UP001163324">
    <property type="component" value="Chromosome 5"/>
</dbReference>
<name>A0ACC0UYG7_9HYPO</name>
<dbReference type="EMBL" id="CM047944">
    <property type="protein sequence ID" value="KAI9899173.1"/>
    <property type="molecule type" value="Genomic_DNA"/>
</dbReference>
<keyword evidence="2" id="KW-1185">Reference proteome</keyword>
<protein>
    <submittedName>
        <fullName evidence="1">Uncharacterized protein</fullName>
    </submittedName>
</protein>
<evidence type="ECO:0000313" key="2">
    <source>
        <dbReference type="Proteomes" id="UP001163324"/>
    </source>
</evidence>
<accession>A0ACC0UYG7</accession>
<organism evidence="1 2">
    <name type="scientific">Trichothecium roseum</name>
    <dbReference type="NCBI Taxonomy" id="47278"/>
    <lineage>
        <taxon>Eukaryota</taxon>
        <taxon>Fungi</taxon>
        <taxon>Dikarya</taxon>
        <taxon>Ascomycota</taxon>
        <taxon>Pezizomycotina</taxon>
        <taxon>Sordariomycetes</taxon>
        <taxon>Hypocreomycetidae</taxon>
        <taxon>Hypocreales</taxon>
        <taxon>Hypocreales incertae sedis</taxon>
        <taxon>Trichothecium</taxon>
    </lineage>
</organism>
<reference evidence="1" key="1">
    <citation type="submission" date="2022-10" db="EMBL/GenBank/DDBJ databases">
        <title>Complete Genome of Trichothecium roseum strain YXFP-22015, a Plant Pathogen Isolated from Citrus.</title>
        <authorList>
            <person name="Wang Y."/>
            <person name="Zhu L."/>
        </authorList>
    </citation>
    <scope>NUCLEOTIDE SEQUENCE</scope>
    <source>
        <strain evidence="1">YXFP-22015</strain>
    </source>
</reference>
<sequence length="1428" mass="158105">MSPPVEATLPATRRTRKSIGSQADARRSTDRDNGTLDLSAASRKKSRSKSIGPGGLDALKQGSGNRRASLAAPPKPPRSILKPAVALPEIPPLKKGRSSEASKPSRNSRDDSSGSKIALRTEEEQQAAAREREERERRDARRKSLANRRVSFAAEATLHTFHEVEYMQDSTASTDSTRRASAAATNRTHQQGPADEDDTQQNKRRRSSGLPSNFHSREDDTGVSTIYSSDSEPPDAVEEVEDEEVEEDSNSDSDDGTLMTIATEEVTGTSMGGSDRSMDSDDENSIDEALRLAARTAGVQSRDQDSEEDEDDDEEVIPSFGWIKKGTKSSHTEDTQITSNFAAPQQEETMQMEDGTEMDMDMDMTNAVGQILKPYQQQKDQSPEDEPDEEMSMDVTRAYGAILNQNNHGPTNEDANEDEDDAPMEEATMEFTTAIGGIRRPRQSLGQETELDENEDMSMELTSVIGGLLGAQKRKSVGPSRRQTLNRLTQEDSTMDMTMGLGRILPSNQPPKESADDNADDNAEEEPDEDMTMGMDMTTAIGGILANAGTANRTLGKRIMEEEVDKPNTPTKAILAAVGQKSHEKKRQQSEEQSDPNSPGLSAFHGRGLRRSMGAPAYVAPQTRAASRTPSPPKPTTPRSTIRSAAKRNTRSREATPKSASPQKAPSAGRKTTTPSPVKSTKKASSLFQDEPGSAQRTPSVVLTPQRTLSGVGADRPGLGSPKITAAFERRESIGDSATDFMPGKRGVTFADPKEMEQEVDREREEEEDRENNRRILEREVNGPDDGTEPTSSLREMIDSLSPKRNPLKGRKSLHVGSARGLLGKRPFELDDEDRDVNGDDDEENDGVKRLKGHQGSPVKNIRLQNPPSKEETAGRLFRSSQLNSNSGSTPSLSSPAKANQPKSPHRQTRFKDVDDEPTTREVDFDDARPRDAAQLEEDIDEDRVHLQDFLNMTSIRFMELTTTKRRHTAAPSSFKNGLIPDDEDDLSLERCVVAGACTVPNLELYQHSCRELKKYISEGRRIVKEIENDTLEENPPLFREYISATPDVKALMDNQFKNVKTHARLLSKAMWYEWRMKLQDGLKEGLISTGEDMTTDEELLQKQQDLLDSVLPAAMAHYDSLVEQHSNLEEVAKEIADSDPAELQAARRELASLDADIAQKKKAIKELGNQFQTSEGDVEALTAQKEECLADIKESEKVREECRGWTNVEIDALKAKVSALEKKHGWAVTGIDGTALSMTYKREIELVFDISSFQPHQPNSFIDLWYIGDDRQKTRLDKEFFLTVIRDSIRSLPQNRTKVPDMLRIVREGWDKARMVASHIRDINISQPTTVEKTADASIAIKTSLLLVPLETRVEILLHLEGRSGPDGIEVPITHQANVVYGETFNVAKIGEYLAARIGSSVGSAEEEWSDVLVELQERLIARGKKQ</sequence>
<comment type="caution">
    <text evidence="1">The sequence shown here is derived from an EMBL/GenBank/DDBJ whole genome shotgun (WGS) entry which is preliminary data.</text>
</comment>
<evidence type="ECO:0000313" key="1">
    <source>
        <dbReference type="EMBL" id="KAI9899173.1"/>
    </source>
</evidence>
<gene>
    <name evidence="1" type="ORF">N3K66_005634</name>
</gene>
<proteinExistence type="predicted"/>